<reference evidence="1" key="1">
    <citation type="journal article" date="2014" name="Front. Microbiol.">
        <title>High frequency of phylogenetically diverse reductive dehalogenase-homologous genes in deep subseafloor sedimentary metagenomes.</title>
        <authorList>
            <person name="Kawai M."/>
            <person name="Futagami T."/>
            <person name="Toyoda A."/>
            <person name="Takaki Y."/>
            <person name="Nishi S."/>
            <person name="Hori S."/>
            <person name="Arai W."/>
            <person name="Tsubouchi T."/>
            <person name="Morono Y."/>
            <person name="Uchiyama I."/>
            <person name="Ito T."/>
            <person name="Fujiyama A."/>
            <person name="Inagaki F."/>
            <person name="Takami H."/>
        </authorList>
    </citation>
    <scope>NUCLEOTIDE SEQUENCE</scope>
    <source>
        <strain evidence="1">Expedition CK06-06</strain>
    </source>
</reference>
<protein>
    <submittedName>
        <fullName evidence="1">Uncharacterized protein</fullName>
    </submittedName>
</protein>
<sequence length="80" mass="9153">MNETRTITIWNVLPNRIIDIHTVMSSALDEVILSADVERQERGKENGALLIRVVDNMRGSVEGTIVNSERARTEEECWDR</sequence>
<accession>X0YQA0</accession>
<proteinExistence type="predicted"/>
<name>X0YQA0_9ZZZZ</name>
<organism evidence="1">
    <name type="scientific">marine sediment metagenome</name>
    <dbReference type="NCBI Taxonomy" id="412755"/>
    <lineage>
        <taxon>unclassified sequences</taxon>
        <taxon>metagenomes</taxon>
        <taxon>ecological metagenomes</taxon>
    </lineage>
</organism>
<dbReference type="InterPro" id="IPR029475">
    <property type="entry name" value="DUF6807"/>
</dbReference>
<dbReference type="Pfam" id="PF14100">
    <property type="entry name" value="DUF6807"/>
    <property type="match status" value="1"/>
</dbReference>
<dbReference type="AlphaFoldDB" id="X0YQA0"/>
<comment type="caution">
    <text evidence="1">The sequence shown here is derived from an EMBL/GenBank/DDBJ whole genome shotgun (WGS) entry which is preliminary data.</text>
</comment>
<dbReference type="EMBL" id="BARS01050685">
    <property type="protein sequence ID" value="GAG50613.1"/>
    <property type="molecule type" value="Genomic_DNA"/>
</dbReference>
<gene>
    <name evidence="1" type="ORF">S01H1_75618</name>
</gene>
<feature type="non-terminal residue" evidence="1">
    <location>
        <position position="80"/>
    </location>
</feature>
<evidence type="ECO:0000313" key="1">
    <source>
        <dbReference type="EMBL" id="GAG50613.1"/>
    </source>
</evidence>